<dbReference type="OrthoDB" id="3801601at2759"/>
<dbReference type="EMBL" id="MU005627">
    <property type="protein sequence ID" value="KAF2676946.1"/>
    <property type="molecule type" value="Genomic_DNA"/>
</dbReference>
<feature type="region of interest" description="Disordered" evidence="1">
    <location>
        <begin position="297"/>
        <end position="334"/>
    </location>
</feature>
<accession>A0A6G1IFE7</accession>
<keyword evidence="3" id="KW-1185">Reference proteome</keyword>
<feature type="compositionally biased region" description="Basic and acidic residues" evidence="1">
    <location>
        <begin position="134"/>
        <end position="151"/>
    </location>
</feature>
<sequence length="334" mass="37054">MPPLLRANLDNSDICPSCLIERRIKKISEFQTGMTLRGGIFESKQRVFEEKAADEGADQQAKRHRAYLRMWRTAKIEALKDVEMLESVIEALGTVDRPDIDESEIEIAKDLTQTALSRWENEKDSMAKMPGVRCEGDDTTRGDHDEARELEGSANTITVGEENSQHGQQLSSSSDDEPAPQTDPEDIPLPEDDDEDLANEASRSLSLPSTPARSIIRDRSSSSTLSAKKIRINDLATIVADSTSPAVSPSPSQEPHNAHTIANLKRKPFQFHRNHGKYVPGTWSSLQGYKKQQTSWFSESWESMEGEDQDEEDAQLGGGQGVVEAGEEGDDEKE</sequence>
<organism evidence="2 3">
    <name type="scientific">Lentithecium fluviatile CBS 122367</name>
    <dbReference type="NCBI Taxonomy" id="1168545"/>
    <lineage>
        <taxon>Eukaryota</taxon>
        <taxon>Fungi</taxon>
        <taxon>Dikarya</taxon>
        <taxon>Ascomycota</taxon>
        <taxon>Pezizomycotina</taxon>
        <taxon>Dothideomycetes</taxon>
        <taxon>Pleosporomycetidae</taxon>
        <taxon>Pleosporales</taxon>
        <taxon>Massarineae</taxon>
        <taxon>Lentitheciaceae</taxon>
        <taxon>Lentithecium</taxon>
    </lineage>
</organism>
<dbReference type="AlphaFoldDB" id="A0A6G1IFE7"/>
<evidence type="ECO:0000313" key="2">
    <source>
        <dbReference type="EMBL" id="KAF2676946.1"/>
    </source>
</evidence>
<feature type="region of interest" description="Disordered" evidence="1">
    <location>
        <begin position="241"/>
        <end position="263"/>
    </location>
</feature>
<feature type="compositionally biased region" description="Acidic residues" evidence="1">
    <location>
        <begin position="174"/>
        <end position="198"/>
    </location>
</feature>
<evidence type="ECO:0000256" key="1">
    <source>
        <dbReference type="SAM" id="MobiDB-lite"/>
    </source>
</evidence>
<protein>
    <submittedName>
        <fullName evidence="2">Uncharacterized protein</fullName>
    </submittedName>
</protein>
<proteinExistence type="predicted"/>
<reference evidence="2" key="1">
    <citation type="journal article" date="2020" name="Stud. Mycol.">
        <title>101 Dothideomycetes genomes: a test case for predicting lifestyles and emergence of pathogens.</title>
        <authorList>
            <person name="Haridas S."/>
            <person name="Albert R."/>
            <person name="Binder M."/>
            <person name="Bloem J."/>
            <person name="Labutti K."/>
            <person name="Salamov A."/>
            <person name="Andreopoulos B."/>
            <person name="Baker S."/>
            <person name="Barry K."/>
            <person name="Bills G."/>
            <person name="Bluhm B."/>
            <person name="Cannon C."/>
            <person name="Castanera R."/>
            <person name="Culley D."/>
            <person name="Daum C."/>
            <person name="Ezra D."/>
            <person name="Gonzalez J."/>
            <person name="Henrissat B."/>
            <person name="Kuo A."/>
            <person name="Liang C."/>
            <person name="Lipzen A."/>
            <person name="Lutzoni F."/>
            <person name="Magnuson J."/>
            <person name="Mondo S."/>
            <person name="Nolan M."/>
            <person name="Ohm R."/>
            <person name="Pangilinan J."/>
            <person name="Park H.-J."/>
            <person name="Ramirez L."/>
            <person name="Alfaro M."/>
            <person name="Sun H."/>
            <person name="Tritt A."/>
            <person name="Yoshinaga Y."/>
            <person name="Zwiers L.-H."/>
            <person name="Turgeon B."/>
            <person name="Goodwin S."/>
            <person name="Spatafora J."/>
            <person name="Crous P."/>
            <person name="Grigoriev I."/>
        </authorList>
    </citation>
    <scope>NUCLEOTIDE SEQUENCE</scope>
    <source>
        <strain evidence="2">CBS 122367</strain>
    </source>
</reference>
<gene>
    <name evidence="2" type="ORF">K458DRAFT_436895</name>
</gene>
<name>A0A6G1IFE7_9PLEO</name>
<feature type="compositionally biased region" description="Polar residues" evidence="1">
    <location>
        <begin position="201"/>
        <end position="212"/>
    </location>
</feature>
<feature type="compositionally biased region" description="Polar residues" evidence="1">
    <location>
        <begin position="241"/>
        <end position="255"/>
    </location>
</feature>
<feature type="compositionally biased region" description="Polar residues" evidence="1">
    <location>
        <begin position="153"/>
        <end position="173"/>
    </location>
</feature>
<feature type="compositionally biased region" description="Acidic residues" evidence="1">
    <location>
        <begin position="325"/>
        <end position="334"/>
    </location>
</feature>
<evidence type="ECO:0000313" key="3">
    <source>
        <dbReference type="Proteomes" id="UP000799291"/>
    </source>
</evidence>
<feature type="region of interest" description="Disordered" evidence="1">
    <location>
        <begin position="118"/>
        <end position="228"/>
    </location>
</feature>
<feature type="compositionally biased region" description="Acidic residues" evidence="1">
    <location>
        <begin position="302"/>
        <end position="314"/>
    </location>
</feature>
<dbReference type="Proteomes" id="UP000799291">
    <property type="component" value="Unassembled WGS sequence"/>
</dbReference>